<dbReference type="Gene3D" id="3.40.50.300">
    <property type="entry name" value="P-loop containing nucleotide triphosphate hydrolases"/>
    <property type="match status" value="2"/>
</dbReference>
<dbReference type="PANTHER" id="PTHR43063:SF1">
    <property type="entry name" value="4FE-4S CLUSTER CONTAINING PARA FAMILY ATPASE PROTEIN"/>
    <property type="match status" value="1"/>
</dbReference>
<evidence type="ECO:0000313" key="3">
    <source>
        <dbReference type="Proteomes" id="UP000295247"/>
    </source>
</evidence>
<organism evidence="2 3">
    <name type="scientific">Marichromatium gracile</name>
    <name type="common">Chromatium gracile</name>
    <dbReference type="NCBI Taxonomy" id="1048"/>
    <lineage>
        <taxon>Bacteria</taxon>
        <taxon>Pseudomonadati</taxon>
        <taxon>Pseudomonadota</taxon>
        <taxon>Gammaproteobacteria</taxon>
        <taxon>Chromatiales</taxon>
        <taxon>Chromatiaceae</taxon>
        <taxon>Marichromatium</taxon>
    </lineage>
</organism>
<reference evidence="2 3" key="1">
    <citation type="submission" date="2019-03" db="EMBL/GenBank/DDBJ databases">
        <title>Genomic Encyclopedia of Type Strains, Phase IV (KMG-IV): sequencing the most valuable type-strain genomes for metagenomic binning, comparative biology and taxonomic classification.</title>
        <authorList>
            <person name="Goeker M."/>
        </authorList>
    </citation>
    <scope>NUCLEOTIDE SEQUENCE [LARGE SCALE GENOMIC DNA]</scope>
    <source>
        <strain evidence="2 3">DSM 203</strain>
    </source>
</reference>
<dbReference type="Pfam" id="PF00037">
    <property type="entry name" value="Fer4"/>
    <property type="match status" value="1"/>
</dbReference>
<proteinExistence type="predicted"/>
<evidence type="ECO:0000259" key="1">
    <source>
        <dbReference type="PROSITE" id="PS51379"/>
    </source>
</evidence>
<dbReference type="CDD" id="cd03110">
    <property type="entry name" value="SIMIBI_bact_arch"/>
    <property type="match status" value="1"/>
</dbReference>
<dbReference type="RefSeq" id="WP_123142846.1">
    <property type="nucleotide sequence ID" value="NZ_NRRH01000017.1"/>
</dbReference>
<dbReference type="EMBL" id="SMDC01000003">
    <property type="protein sequence ID" value="TCW37086.1"/>
    <property type="molecule type" value="Genomic_DNA"/>
</dbReference>
<dbReference type="InterPro" id="IPR027417">
    <property type="entry name" value="P-loop_NTPase"/>
</dbReference>
<name>A0A4R4AEL6_MARGR</name>
<dbReference type="Gene3D" id="3.30.70.20">
    <property type="match status" value="1"/>
</dbReference>
<dbReference type="PROSITE" id="PS51379">
    <property type="entry name" value="4FE4S_FER_2"/>
    <property type="match status" value="2"/>
</dbReference>
<feature type="domain" description="4Fe-4S ferredoxin-type" evidence="1">
    <location>
        <begin position="60"/>
        <end position="89"/>
    </location>
</feature>
<dbReference type="PANTHER" id="PTHR43063">
    <property type="entry name" value="4FE-4S CLUSTER CONTAINING PARA FAMILY ATPASE PROTEIN"/>
    <property type="match status" value="1"/>
</dbReference>
<gene>
    <name evidence="2" type="ORF">EDC29_103283</name>
</gene>
<dbReference type="InterPro" id="IPR002586">
    <property type="entry name" value="CobQ/CobB/MinD/ParA_Nub-bd_dom"/>
</dbReference>
<dbReference type="SUPFAM" id="SSF54862">
    <property type="entry name" value="4Fe-4S ferredoxins"/>
    <property type="match status" value="1"/>
</dbReference>
<dbReference type="AlphaFoldDB" id="A0A4R4AEL6"/>
<sequence length="282" mass="30001">MRALTIAVASGKGGTGKTTVATNLALALERVQYADCDVEAPNGHLFLRPHFDRREPVGVRVPRIDPGRCTLCGDCVEACAFNALALTPDELMVFDELCHGCGACDYVCRVEGALGEVERPIGEIAAGQADTLPVLQGELAIGERSAVPVIKALKRRLEPGLATILDAPPGTACPMVETLDGVDFCLLVTEPTPSGLHDLGLAVAVARALGVPCGVVINRCDIGDQGVAEYCRAESIPVLLEIPFTRALAEAYARGEPWVRTAPEWRARFQQLYAQIEGMLPS</sequence>
<dbReference type="InterPro" id="IPR017896">
    <property type="entry name" value="4Fe4S_Fe-S-bd"/>
</dbReference>
<accession>A0A4R4AEL6</accession>
<feature type="domain" description="4Fe-4S ferredoxin-type" evidence="1">
    <location>
        <begin position="90"/>
        <end position="119"/>
    </location>
</feature>
<protein>
    <submittedName>
        <fullName evidence="2">MinD superfamily P-loop ATPase</fullName>
    </submittedName>
</protein>
<dbReference type="Pfam" id="PF01656">
    <property type="entry name" value="CbiA"/>
    <property type="match status" value="1"/>
</dbReference>
<comment type="caution">
    <text evidence="2">The sequence shown here is derived from an EMBL/GenBank/DDBJ whole genome shotgun (WGS) entry which is preliminary data.</text>
</comment>
<dbReference type="SUPFAM" id="SSF52540">
    <property type="entry name" value="P-loop containing nucleoside triphosphate hydrolases"/>
    <property type="match status" value="1"/>
</dbReference>
<dbReference type="Proteomes" id="UP000295247">
    <property type="component" value="Unassembled WGS sequence"/>
</dbReference>
<evidence type="ECO:0000313" key="2">
    <source>
        <dbReference type="EMBL" id="TCW37086.1"/>
    </source>
</evidence>